<accession>A0ABQ4AHB5</accession>
<protein>
    <submittedName>
        <fullName evidence="2">Uncharacterized protein</fullName>
    </submittedName>
</protein>
<dbReference type="EMBL" id="BOMP01000046">
    <property type="protein sequence ID" value="GIE40406.1"/>
    <property type="molecule type" value="Genomic_DNA"/>
</dbReference>
<feature type="region of interest" description="Disordered" evidence="1">
    <location>
        <begin position="81"/>
        <end position="125"/>
    </location>
</feature>
<keyword evidence="3" id="KW-1185">Reference proteome</keyword>
<feature type="compositionally biased region" description="Basic and acidic residues" evidence="1">
    <location>
        <begin position="33"/>
        <end position="42"/>
    </location>
</feature>
<gene>
    <name evidence="2" type="ORF">Alo02nite_33040</name>
</gene>
<proteinExistence type="predicted"/>
<comment type="caution">
    <text evidence="2">The sequence shown here is derived from an EMBL/GenBank/DDBJ whole genome shotgun (WGS) entry which is preliminary data.</text>
</comment>
<sequence>MPRRYGFAVRNRYLDMLRATAIVQVVVRRLGRRDRPAGEPGRHRPVAGPIPAGWPEVAHDQPAPAPDPLADAVTRRITAAQRSDLPVAGRPVPGYGVPWSGYSAPRHAAEDPPLSLRFRGPDGSA</sequence>
<feature type="region of interest" description="Disordered" evidence="1">
    <location>
        <begin position="31"/>
        <end position="69"/>
    </location>
</feature>
<reference evidence="2 3" key="1">
    <citation type="submission" date="2021-01" db="EMBL/GenBank/DDBJ databases">
        <title>Whole genome shotgun sequence of Actinoplanes lobatus NBRC 12513.</title>
        <authorList>
            <person name="Komaki H."/>
            <person name="Tamura T."/>
        </authorList>
    </citation>
    <scope>NUCLEOTIDE SEQUENCE [LARGE SCALE GENOMIC DNA]</scope>
    <source>
        <strain evidence="2 3">NBRC 12513</strain>
    </source>
</reference>
<organism evidence="2 3">
    <name type="scientific">Actinoplanes lobatus</name>
    <dbReference type="NCBI Taxonomy" id="113568"/>
    <lineage>
        <taxon>Bacteria</taxon>
        <taxon>Bacillati</taxon>
        <taxon>Actinomycetota</taxon>
        <taxon>Actinomycetes</taxon>
        <taxon>Micromonosporales</taxon>
        <taxon>Micromonosporaceae</taxon>
        <taxon>Actinoplanes</taxon>
    </lineage>
</organism>
<name>A0ABQ4AHB5_9ACTN</name>
<evidence type="ECO:0000256" key="1">
    <source>
        <dbReference type="SAM" id="MobiDB-lite"/>
    </source>
</evidence>
<evidence type="ECO:0000313" key="2">
    <source>
        <dbReference type="EMBL" id="GIE40406.1"/>
    </source>
</evidence>
<evidence type="ECO:0000313" key="3">
    <source>
        <dbReference type="Proteomes" id="UP000631312"/>
    </source>
</evidence>
<dbReference type="Proteomes" id="UP000631312">
    <property type="component" value="Unassembled WGS sequence"/>
</dbReference>